<evidence type="ECO:0000313" key="3">
    <source>
        <dbReference type="Proteomes" id="UP000076848"/>
    </source>
</evidence>
<protein>
    <recommendedName>
        <fullName evidence="4">Flagellar hook-length control protein FliK</fullName>
    </recommendedName>
</protein>
<proteinExistence type="predicted"/>
<evidence type="ECO:0000256" key="1">
    <source>
        <dbReference type="SAM" id="MobiDB-lite"/>
    </source>
</evidence>
<dbReference type="AlphaFoldDB" id="A0A157SHN6"/>
<dbReference type="OrthoDB" id="8655910at2"/>
<evidence type="ECO:0008006" key="4">
    <source>
        <dbReference type="Google" id="ProtNLM"/>
    </source>
</evidence>
<gene>
    <name evidence="2" type="ORF">SAMEA3906486_02820</name>
</gene>
<dbReference type="EMBL" id="FKIF01000006">
    <property type="protein sequence ID" value="SAI69972.1"/>
    <property type="molecule type" value="Genomic_DNA"/>
</dbReference>
<feature type="region of interest" description="Disordered" evidence="1">
    <location>
        <begin position="17"/>
        <end position="73"/>
    </location>
</feature>
<evidence type="ECO:0000313" key="2">
    <source>
        <dbReference type="EMBL" id="SAI69972.1"/>
    </source>
</evidence>
<sequence length="206" mass="21278">MSIDRRIDLHTSVAQQDLSDLAQSDPGLRRNASDADRQAFERALAQPQDESADEGDRKPSPRQDPDAIPRPFGLFAAGVPSAMPADAASAGGEVAAFLSRDLAEAADRLLVGDGSSGRREVRFELKSDVLPGVTVSVYQEAGCVVAAFACASEASREKLCAAAPGLAAELAQSLGRACLVRVTTDDPEDPCLFEVAGGAPSGGAAP</sequence>
<dbReference type="STRING" id="288768.SAMEA3906486_02820"/>
<accession>A0A157SHN6</accession>
<name>A0A157SHN6_9BORD</name>
<feature type="compositionally biased region" description="Basic and acidic residues" evidence="1">
    <location>
        <begin position="54"/>
        <end position="67"/>
    </location>
</feature>
<dbReference type="RefSeq" id="WP_066127980.1">
    <property type="nucleotide sequence ID" value="NZ_FKIF01000006.1"/>
</dbReference>
<organism evidence="2 3">
    <name type="scientific">Bordetella ansorpii</name>
    <dbReference type="NCBI Taxonomy" id="288768"/>
    <lineage>
        <taxon>Bacteria</taxon>
        <taxon>Pseudomonadati</taxon>
        <taxon>Pseudomonadota</taxon>
        <taxon>Betaproteobacteria</taxon>
        <taxon>Burkholderiales</taxon>
        <taxon>Alcaligenaceae</taxon>
        <taxon>Bordetella</taxon>
    </lineage>
</organism>
<reference evidence="2 3" key="1">
    <citation type="submission" date="2016-04" db="EMBL/GenBank/DDBJ databases">
        <authorList>
            <consortium name="Pathogen Informatics"/>
        </authorList>
    </citation>
    <scope>NUCLEOTIDE SEQUENCE [LARGE SCALE GENOMIC DNA]</scope>
    <source>
        <strain evidence="2 3">H050680373</strain>
    </source>
</reference>
<keyword evidence="3" id="KW-1185">Reference proteome</keyword>
<dbReference type="Proteomes" id="UP000076848">
    <property type="component" value="Unassembled WGS sequence"/>
</dbReference>
<feature type="compositionally biased region" description="Basic and acidic residues" evidence="1">
    <location>
        <begin position="27"/>
        <end position="40"/>
    </location>
</feature>